<gene>
    <name evidence="1" type="ORF">NM208_g13393</name>
</gene>
<sequence>MAVSATTRPAHTALEPLTFNKVLVRKRDVKATVYALCFIEPMVGNRSSGFQEFVRREFVFYALDAVVSSGLLSVGEGLCGGEEEKNVRNEFVEGVGGRCASGTAPQTTAIDPDDGKTKKNLTTSWVLTNYPADPTSPSSMMESLKRNQTTADQAIALEDGQANPLQPGTQHSKKYFEILKVRRSLPAAQKQARQRLLDLYHQNQVVVVSAAIGSGKTTQLTQHVMFDEWESKLMVACTQPRKTAALDVAKQVAEELDVSLGSVVGTSVRFLKQVTTETRLQFMTDGMLLRELQDDPFLLKYACVIIDEAHERTTNTDILLALLKYIISRRRDLKLVIMSATLEATKFAKYFGYLEHATDDYYLSSLVTVCHIHEKMPPGDILVFLTSIGEIERFCSKLRAVTKNLVLWPLYSALLPGEQKKALGRSPMRKCVVATNVAEASLTIDGIVYVVGMFLDNVLSLTTNS</sequence>
<evidence type="ECO:0000313" key="1">
    <source>
        <dbReference type="EMBL" id="KAJ3521224.1"/>
    </source>
</evidence>
<dbReference type="Proteomes" id="UP001148629">
    <property type="component" value="Unassembled WGS sequence"/>
</dbReference>
<protein>
    <submittedName>
        <fullName evidence="1">Uncharacterized protein</fullName>
    </submittedName>
</protein>
<evidence type="ECO:0000313" key="2">
    <source>
        <dbReference type="Proteomes" id="UP001148629"/>
    </source>
</evidence>
<name>A0ACC1RKQ9_9HYPO</name>
<keyword evidence="2" id="KW-1185">Reference proteome</keyword>
<organism evidence="1 2">
    <name type="scientific">Fusarium decemcellulare</name>
    <dbReference type="NCBI Taxonomy" id="57161"/>
    <lineage>
        <taxon>Eukaryota</taxon>
        <taxon>Fungi</taxon>
        <taxon>Dikarya</taxon>
        <taxon>Ascomycota</taxon>
        <taxon>Pezizomycotina</taxon>
        <taxon>Sordariomycetes</taxon>
        <taxon>Hypocreomycetidae</taxon>
        <taxon>Hypocreales</taxon>
        <taxon>Nectriaceae</taxon>
        <taxon>Fusarium</taxon>
        <taxon>Fusarium decemcellulare species complex</taxon>
    </lineage>
</organism>
<reference evidence="1" key="1">
    <citation type="submission" date="2022-08" db="EMBL/GenBank/DDBJ databases">
        <title>Genome Sequence of Fusarium decemcellulare.</title>
        <authorList>
            <person name="Buettner E."/>
        </authorList>
    </citation>
    <scope>NUCLEOTIDE SEQUENCE</scope>
    <source>
        <strain evidence="1">Babe19</strain>
    </source>
</reference>
<comment type="caution">
    <text evidence="1">The sequence shown here is derived from an EMBL/GenBank/DDBJ whole genome shotgun (WGS) entry which is preliminary data.</text>
</comment>
<dbReference type="EMBL" id="JANRMS010002722">
    <property type="protein sequence ID" value="KAJ3521224.1"/>
    <property type="molecule type" value="Genomic_DNA"/>
</dbReference>
<proteinExistence type="predicted"/>
<accession>A0ACC1RKQ9</accession>